<reference evidence="1 2" key="1">
    <citation type="submission" date="2024-01" db="EMBL/GenBank/DDBJ databases">
        <title>Genome assemblies of Stephania.</title>
        <authorList>
            <person name="Yang L."/>
        </authorList>
    </citation>
    <scope>NUCLEOTIDE SEQUENCE [LARGE SCALE GENOMIC DNA]</scope>
    <source>
        <strain evidence="1">YNDBR</strain>
        <tissue evidence="1">Leaf</tissue>
    </source>
</reference>
<evidence type="ECO:0000313" key="1">
    <source>
        <dbReference type="EMBL" id="KAK9143064.1"/>
    </source>
</evidence>
<keyword evidence="2" id="KW-1185">Reference proteome</keyword>
<dbReference type="Proteomes" id="UP001420932">
    <property type="component" value="Unassembled WGS sequence"/>
</dbReference>
<protein>
    <submittedName>
        <fullName evidence="1">Uncharacterized protein</fullName>
    </submittedName>
</protein>
<proteinExistence type="predicted"/>
<organism evidence="1 2">
    <name type="scientific">Stephania yunnanensis</name>
    <dbReference type="NCBI Taxonomy" id="152371"/>
    <lineage>
        <taxon>Eukaryota</taxon>
        <taxon>Viridiplantae</taxon>
        <taxon>Streptophyta</taxon>
        <taxon>Embryophyta</taxon>
        <taxon>Tracheophyta</taxon>
        <taxon>Spermatophyta</taxon>
        <taxon>Magnoliopsida</taxon>
        <taxon>Ranunculales</taxon>
        <taxon>Menispermaceae</taxon>
        <taxon>Menispermoideae</taxon>
        <taxon>Cissampelideae</taxon>
        <taxon>Stephania</taxon>
    </lineage>
</organism>
<accession>A0AAP0PHI8</accession>
<dbReference type="AlphaFoldDB" id="A0AAP0PHI8"/>
<dbReference type="EMBL" id="JBBNAF010000005">
    <property type="protein sequence ID" value="KAK9143064.1"/>
    <property type="molecule type" value="Genomic_DNA"/>
</dbReference>
<evidence type="ECO:0000313" key="2">
    <source>
        <dbReference type="Proteomes" id="UP001420932"/>
    </source>
</evidence>
<comment type="caution">
    <text evidence="1">The sequence shown here is derived from an EMBL/GenBank/DDBJ whole genome shotgun (WGS) entry which is preliminary data.</text>
</comment>
<name>A0AAP0PHI8_9MAGN</name>
<sequence>MDLYLSSVDAKCRYPLEPVLEPHNSLHCLRLNGHNLPSKTGFQGDGRSRLIFFPQSKLRQELLDCVTNYLQLRTSIELNKKTDRPGKESTCAWNRKDLVIVATTESVEVVATIGLDIYLDLFSVL</sequence>
<gene>
    <name evidence="1" type="ORF">Syun_012464</name>
</gene>